<dbReference type="AlphaFoldDB" id="A0A0I9UWA5"/>
<organism evidence="2">
    <name type="scientific">Bacteroides fragilis</name>
    <dbReference type="NCBI Taxonomy" id="817"/>
    <lineage>
        <taxon>Bacteria</taxon>
        <taxon>Pseudomonadati</taxon>
        <taxon>Bacteroidota</taxon>
        <taxon>Bacteroidia</taxon>
        <taxon>Bacteroidales</taxon>
        <taxon>Bacteroidaceae</taxon>
        <taxon>Bacteroides</taxon>
    </lineage>
</organism>
<dbReference type="EMBL" id="JMZZ02000024">
    <property type="protein sequence ID" value="KFX76619.1"/>
    <property type="molecule type" value="Genomic_DNA"/>
</dbReference>
<name>A0A0I9UWA5_BACFG</name>
<keyword evidence="1" id="KW-0472">Membrane</keyword>
<reference evidence="2" key="2">
    <citation type="submission" date="2014-07" db="EMBL/GenBank/DDBJ databases">
        <title>Genetics and epidemiology of antimicrobial resistance in B. fragilis group.</title>
        <authorList>
            <person name="Sydenham T.V."/>
            <person name="Hasman H."/>
            <person name="Kemp M."/>
            <person name="Justesen U.S."/>
        </authorList>
    </citation>
    <scope>NUCLEOTIDE SEQUENCE [LARGE SCALE GENOMIC DNA]</scope>
    <source>
        <strain evidence="2">DCMOUH0018B</strain>
    </source>
</reference>
<protein>
    <submittedName>
        <fullName evidence="2">Uncharacterized protein</fullName>
    </submittedName>
</protein>
<keyword evidence="1" id="KW-0812">Transmembrane</keyword>
<reference evidence="2" key="1">
    <citation type="book" date="2014" name="THE 24TH EUROPEAN CONGRESS OF CLINICAL MICROBIOLOGY AND INFECTIOUS DISEASES" publisher="ECCMID 2014" city="Barcelona, Spain">
        <title>Identification of resistance genes in three multidrug-resistant Bacteroides fragilis isolates by whole genome sequencing.</title>
        <editorList>
            <person name="Unknown"/>
            <person name="A."/>
        </editorList>
        <authorList>
            <person name="Sydenham T.V."/>
            <person name="Hasman H."/>
            <person name="Wang M."/>
            <person name="Soki J."/>
            <person name="Nagy E."/>
            <person name="Justesen U.S."/>
        </authorList>
    </citation>
    <scope>NUCLEOTIDE SEQUENCE</scope>
    <source>
        <strain evidence="2">DCMOUH0018B</strain>
    </source>
</reference>
<gene>
    <name evidence="2" type="ORF">EE52_0200235</name>
</gene>
<evidence type="ECO:0000256" key="1">
    <source>
        <dbReference type="SAM" id="Phobius"/>
    </source>
</evidence>
<feature type="transmembrane region" description="Helical" evidence="1">
    <location>
        <begin position="45"/>
        <end position="72"/>
    </location>
</feature>
<comment type="caution">
    <text evidence="2">The sequence shown here is derived from an EMBL/GenBank/DDBJ whole genome shotgun (WGS) entry which is preliminary data.</text>
</comment>
<sequence>MEPIPGIGMFIQTVSMLMHSRHLPTAYGGIGVTTLMVPDGAGDGAGLHLIMLGVAIIPVIGVAIGVVTGAAGMAAATGDTIITIIPDGVAEDIIGRVIILIPTAVLMVLLVLAPLPE</sequence>
<proteinExistence type="predicted"/>
<keyword evidence="1" id="KW-1133">Transmembrane helix</keyword>
<accession>A0A0I9UWA5</accession>
<feature type="transmembrane region" description="Helical" evidence="1">
    <location>
        <begin position="93"/>
        <end position="115"/>
    </location>
</feature>
<evidence type="ECO:0000313" key="2">
    <source>
        <dbReference type="EMBL" id="KFX76619.1"/>
    </source>
</evidence>